<accession>A0A366QXF0</accession>
<name>A0A366QXF0_9HYPO</name>
<evidence type="ECO:0000313" key="2">
    <source>
        <dbReference type="Proteomes" id="UP000253153"/>
    </source>
</evidence>
<proteinExistence type="predicted"/>
<organism evidence="1 2">
    <name type="scientific">Fusarium coffeatum</name>
    <dbReference type="NCBI Taxonomy" id="231269"/>
    <lineage>
        <taxon>Eukaryota</taxon>
        <taxon>Fungi</taxon>
        <taxon>Dikarya</taxon>
        <taxon>Ascomycota</taxon>
        <taxon>Pezizomycotina</taxon>
        <taxon>Sordariomycetes</taxon>
        <taxon>Hypocreomycetidae</taxon>
        <taxon>Hypocreales</taxon>
        <taxon>Nectriaceae</taxon>
        <taxon>Fusarium</taxon>
        <taxon>Fusarium incarnatum-equiseti species complex</taxon>
    </lineage>
</organism>
<dbReference type="RefSeq" id="XP_031011996.1">
    <property type="nucleotide sequence ID" value="XM_031163933.1"/>
</dbReference>
<sequence>MERLTERVNIEASVGSVQGIAAGLGSQGRCFAQVEDLFFNCSMKRDPVTAVYVTKRWAEACRGGSDHWRNWWDSPACDVGFTQYGKAEQADIDDLLSMMRDLERELKLLYPSMTTNWYTFQWLESILDSCIRELGKDMDRPPRYIANLYYGALDIQTDTTFEMHRMVRSLEISLYSAHQSLGRASELTVKLGEFLQQRLGIESDSYRIATAELRWATQLLFHLEEQIRRLSDELEAWEIVGKTLEGSEEYGFLNLETVISIAMGNRSITNEGVIGRAWVGWDKEMLKDDFQLPSEEEQYVALLLAKRGLRPLYLE</sequence>
<gene>
    <name evidence="1" type="ORF">FIESC28_09798</name>
</gene>
<reference evidence="1 2" key="1">
    <citation type="submission" date="2018-06" db="EMBL/GenBank/DDBJ databases">
        <title>Fusarium incarnatum-equiseti species complex species 28.</title>
        <authorList>
            <person name="Gardiner D.M."/>
        </authorList>
    </citation>
    <scope>NUCLEOTIDE SEQUENCE [LARGE SCALE GENOMIC DNA]</scope>
    <source>
        <strain evidence="1 2">FIESC_28</strain>
    </source>
</reference>
<dbReference type="Proteomes" id="UP000253153">
    <property type="component" value="Unassembled WGS sequence"/>
</dbReference>
<protein>
    <submittedName>
        <fullName evidence="1">Uncharacterized protein</fullName>
    </submittedName>
</protein>
<dbReference type="EMBL" id="QKXC01000261">
    <property type="protein sequence ID" value="RBR09579.1"/>
    <property type="molecule type" value="Genomic_DNA"/>
</dbReference>
<evidence type="ECO:0000313" key="1">
    <source>
        <dbReference type="EMBL" id="RBR09579.1"/>
    </source>
</evidence>
<comment type="caution">
    <text evidence="1">The sequence shown here is derived from an EMBL/GenBank/DDBJ whole genome shotgun (WGS) entry which is preliminary data.</text>
</comment>
<dbReference type="OrthoDB" id="10382247at2759"/>
<dbReference type="AlphaFoldDB" id="A0A366QXF0"/>
<keyword evidence="2" id="KW-1185">Reference proteome</keyword>
<dbReference type="GeneID" id="41999229"/>